<dbReference type="AlphaFoldDB" id="A0A9Q3Q451"/>
<dbReference type="InterPro" id="IPR002492">
    <property type="entry name" value="Transposase_Tc1-like"/>
</dbReference>
<feature type="domain" description="Transposase Tc1-like" evidence="1">
    <location>
        <begin position="68"/>
        <end position="135"/>
    </location>
</feature>
<keyword evidence="4" id="KW-1185">Reference proteome</keyword>
<dbReference type="NCBIfam" id="NF033545">
    <property type="entry name" value="transpos_IS630"/>
    <property type="match status" value="1"/>
</dbReference>
<proteinExistence type="predicted"/>
<dbReference type="Proteomes" id="UP000765509">
    <property type="component" value="Unassembled WGS sequence"/>
</dbReference>
<dbReference type="GO" id="GO:0006313">
    <property type="term" value="P:DNA transposition"/>
    <property type="evidence" value="ECO:0007669"/>
    <property type="project" value="InterPro"/>
</dbReference>
<evidence type="ECO:0000259" key="2">
    <source>
        <dbReference type="Pfam" id="PF13358"/>
    </source>
</evidence>
<dbReference type="SUPFAM" id="SSF46689">
    <property type="entry name" value="Homeodomain-like"/>
    <property type="match status" value="1"/>
</dbReference>
<dbReference type="GO" id="GO:0003677">
    <property type="term" value="F:DNA binding"/>
    <property type="evidence" value="ECO:0007669"/>
    <property type="project" value="InterPro"/>
</dbReference>
<dbReference type="InterPro" id="IPR047655">
    <property type="entry name" value="Transpos_IS630-like"/>
</dbReference>
<dbReference type="InterPro" id="IPR038717">
    <property type="entry name" value="Tc1-like_DDE_dom"/>
</dbReference>
<evidence type="ECO:0000313" key="4">
    <source>
        <dbReference type="Proteomes" id="UP000765509"/>
    </source>
</evidence>
<comment type="caution">
    <text evidence="3">The sequence shown here is derived from an EMBL/GenBank/DDBJ whole genome shotgun (WGS) entry which is preliminary data.</text>
</comment>
<organism evidence="3 4">
    <name type="scientific">Austropuccinia psidii MF-1</name>
    <dbReference type="NCBI Taxonomy" id="1389203"/>
    <lineage>
        <taxon>Eukaryota</taxon>
        <taxon>Fungi</taxon>
        <taxon>Dikarya</taxon>
        <taxon>Basidiomycota</taxon>
        <taxon>Pucciniomycotina</taxon>
        <taxon>Pucciniomycetes</taxon>
        <taxon>Pucciniales</taxon>
        <taxon>Sphaerophragmiaceae</taxon>
        <taxon>Austropuccinia</taxon>
    </lineage>
</organism>
<dbReference type="Gene3D" id="3.30.420.10">
    <property type="entry name" value="Ribonuclease H-like superfamily/Ribonuclease H"/>
    <property type="match status" value="1"/>
</dbReference>
<dbReference type="Pfam" id="PF13358">
    <property type="entry name" value="DDE_3"/>
    <property type="match status" value="1"/>
</dbReference>
<dbReference type="InterPro" id="IPR036397">
    <property type="entry name" value="RNaseH_sf"/>
</dbReference>
<protein>
    <submittedName>
        <fullName evidence="3">Uncharacterized protein</fullName>
    </submittedName>
</protein>
<dbReference type="OrthoDB" id="2431447at2759"/>
<dbReference type="Pfam" id="PF01498">
    <property type="entry name" value="HTH_Tnp_Tc3_2"/>
    <property type="match status" value="1"/>
</dbReference>
<reference evidence="3" key="1">
    <citation type="submission" date="2021-03" db="EMBL/GenBank/DDBJ databases">
        <title>Draft genome sequence of rust myrtle Austropuccinia psidii MF-1, a brazilian biotype.</title>
        <authorList>
            <person name="Quecine M.C."/>
            <person name="Pachon D.M.R."/>
            <person name="Bonatelli M.L."/>
            <person name="Correr F.H."/>
            <person name="Franceschini L.M."/>
            <person name="Leite T.F."/>
            <person name="Margarido G.R.A."/>
            <person name="Almeida C.A."/>
            <person name="Ferrarezi J.A."/>
            <person name="Labate C.A."/>
        </authorList>
    </citation>
    <scope>NUCLEOTIDE SEQUENCE</scope>
    <source>
        <strain evidence="3">MF-1</strain>
    </source>
</reference>
<dbReference type="PANTHER" id="PTHR46068:SF1">
    <property type="entry name" value="TRANSPOSASE IS30-LIKE HTH DOMAIN-CONTAINING PROTEIN"/>
    <property type="match status" value="1"/>
</dbReference>
<evidence type="ECO:0000313" key="3">
    <source>
        <dbReference type="EMBL" id="MBW0584584.1"/>
    </source>
</evidence>
<dbReference type="InterPro" id="IPR009057">
    <property type="entry name" value="Homeodomain-like_sf"/>
</dbReference>
<evidence type="ECO:0000259" key="1">
    <source>
        <dbReference type="Pfam" id="PF01498"/>
    </source>
</evidence>
<dbReference type="PANTHER" id="PTHR46068">
    <property type="entry name" value="PROTEIN CBG27172"/>
    <property type="match status" value="1"/>
</dbReference>
<gene>
    <name evidence="3" type="ORF">O181_124299</name>
</gene>
<accession>A0A9Q3Q451</accession>
<name>A0A9Q3Q451_9BASI</name>
<dbReference type="Gene3D" id="1.10.10.10">
    <property type="entry name" value="Winged helix-like DNA-binding domain superfamily/Winged helix DNA-binding domain"/>
    <property type="match status" value="1"/>
</dbReference>
<sequence length="344" mass="40244">MPHQYDNETKARIVGMRDAGLSLRKISELTGIPKTSIQDIVTRFNDRGTVQNLPRPGRKPILNERDIRQLKRVTQIRRRAILNEITNSITKEVSSRTVQRVLHKEGIFSRIAVVKPHLRPQHFDERLAFSRAHVNWSFEDWKKVIWMDKSSFELLKNPTPTRIWRTQGERYSFDCQVAQHHSGRQSIMVWAGFCDTEQSAIIIMGPNARRSQGFIDNVYSIGLLPFYDHLQQQQQAPQRQEFTLCEDNAPVHTSLLSRQWKESQGIVKFQWPSNSPDLNPLENAWKKMKVMVHERFHPKTLPELRIAVQAAWNDMPKDYFRALIQSMPNRMRAVILQHGAPTRW</sequence>
<dbReference type="GO" id="GO:0015074">
    <property type="term" value="P:DNA integration"/>
    <property type="evidence" value="ECO:0007669"/>
    <property type="project" value="InterPro"/>
</dbReference>
<feature type="domain" description="Tc1-like transposase DDE" evidence="2">
    <location>
        <begin position="144"/>
        <end position="297"/>
    </location>
</feature>
<dbReference type="EMBL" id="AVOT02118377">
    <property type="protein sequence ID" value="MBW0584584.1"/>
    <property type="molecule type" value="Genomic_DNA"/>
</dbReference>
<dbReference type="InterPro" id="IPR036388">
    <property type="entry name" value="WH-like_DNA-bd_sf"/>
</dbReference>